<reference evidence="2 3" key="1">
    <citation type="submission" date="2015-10" db="EMBL/GenBank/DDBJ databases">
        <title>Corynebacteirum lowii and Corynebacterium oculi species nova, derived from human clinical disease and and emended description of Corynebacterium mastiditis.</title>
        <authorList>
            <person name="Bernard K."/>
            <person name="Pacheco A.L."/>
            <person name="Mcdougall C."/>
            <person name="Burtx T."/>
            <person name="Weibe D."/>
            <person name="Tyler S."/>
            <person name="Olson A.B."/>
            <person name="Cnockaert M."/>
            <person name="Eguchi H."/>
            <person name="Kuwahara T."/>
            <person name="Nakayama-Imaohji H."/>
            <person name="Boudewijins M."/>
            <person name="Van Hoecke F."/>
            <person name="Bernier A.-M."/>
            <person name="Vandamme P."/>
        </authorList>
    </citation>
    <scope>NUCLEOTIDE SEQUENCE [LARGE SCALE GENOMIC DNA]</scope>
    <source>
        <strain evidence="2 3">NML 130210</strain>
    </source>
</reference>
<feature type="transmembrane region" description="Helical" evidence="1">
    <location>
        <begin position="230"/>
        <end position="248"/>
    </location>
</feature>
<keyword evidence="3" id="KW-1185">Reference proteome</keyword>
<feature type="transmembrane region" description="Helical" evidence="1">
    <location>
        <begin position="51"/>
        <end position="74"/>
    </location>
</feature>
<dbReference type="OrthoDB" id="4402976at2"/>
<feature type="transmembrane region" description="Helical" evidence="1">
    <location>
        <begin position="86"/>
        <end position="104"/>
    </location>
</feature>
<proteinExistence type="predicted"/>
<dbReference type="AlphaFoldDB" id="A0A0N8W004"/>
<feature type="transmembrane region" description="Helical" evidence="1">
    <location>
        <begin position="9"/>
        <end position="31"/>
    </location>
</feature>
<keyword evidence="1" id="KW-0812">Transmembrane</keyword>
<gene>
    <name evidence="2" type="ORF">Cocul_00485</name>
</gene>
<dbReference type="Proteomes" id="UP000050517">
    <property type="component" value="Unassembled WGS sequence"/>
</dbReference>
<dbReference type="RefSeq" id="WP_055121692.1">
    <property type="nucleotide sequence ID" value="NZ_LKST01000001.1"/>
</dbReference>
<dbReference type="GO" id="GO:0016020">
    <property type="term" value="C:membrane"/>
    <property type="evidence" value="ECO:0007669"/>
    <property type="project" value="InterPro"/>
</dbReference>
<dbReference type="STRING" id="1544416.Cocul_00485"/>
<feature type="transmembrane region" description="Helical" evidence="1">
    <location>
        <begin position="292"/>
        <end position="310"/>
    </location>
</feature>
<keyword evidence="1" id="KW-1133">Transmembrane helix</keyword>
<dbReference type="PATRIC" id="fig|1544416.3.peg.488"/>
<evidence type="ECO:0000256" key="1">
    <source>
        <dbReference type="SAM" id="Phobius"/>
    </source>
</evidence>
<feature type="transmembrane region" description="Helical" evidence="1">
    <location>
        <begin position="116"/>
        <end position="134"/>
    </location>
</feature>
<evidence type="ECO:0000313" key="3">
    <source>
        <dbReference type="Proteomes" id="UP000050517"/>
    </source>
</evidence>
<feature type="transmembrane region" description="Helical" evidence="1">
    <location>
        <begin position="146"/>
        <end position="166"/>
    </location>
</feature>
<comment type="caution">
    <text evidence="2">The sequence shown here is derived from an EMBL/GenBank/DDBJ whole genome shotgun (WGS) entry which is preliminary data.</text>
</comment>
<dbReference type="EMBL" id="LKST01000001">
    <property type="protein sequence ID" value="KQB85346.1"/>
    <property type="molecule type" value="Genomic_DNA"/>
</dbReference>
<keyword evidence="1" id="KW-0472">Membrane</keyword>
<evidence type="ECO:0000313" key="2">
    <source>
        <dbReference type="EMBL" id="KQB85346.1"/>
    </source>
</evidence>
<dbReference type="InterPro" id="IPR008338">
    <property type="entry name" value="Capsule_biosynth_CapC"/>
</dbReference>
<feature type="transmembrane region" description="Helical" evidence="1">
    <location>
        <begin position="316"/>
        <end position="334"/>
    </location>
</feature>
<dbReference type="Pfam" id="PF14102">
    <property type="entry name" value="Caps_synth_CapC"/>
    <property type="match status" value="2"/>
</dbReference>
<organism evidence="2 3">
    <name type="scientific">Corynebacterium oculi</name>
    <dbReference type="NCBI Taxonomy" id="1544416"/>
    <lineage>
        <taxon>Bacteria</taxon>
        <taxon>Bacillati</taxon>
        <taxon>Actinomycetota</taxon>
        <taxon>Actinomycetes</taxon>
        <taxon>Mycobacteriales</taxon>
        <taxon>Corynebacteriaceae</taxon>
        <taxon>Corynebacterium</taxon>
    </lineage>
</organism>
<dbReference type="GO" id="GO:0045227">
    <property type="term" value="P:capsule polysaccharide biosynthetic process"/>
    <property type="evidence" value="ECO:0007669"/>
    <property type="project" value="InterPro"/>
</dbReference>
<feature type="transmembrane region" description="Helical" evidence="1">
    <location>
        <begin position="260"/>
        <end position="280"/>
    </location>
</feature>
<protein>
    <submittedName>
        <fullName evidence="2">Uncharacterized protein</fullName>
    </submittedName>
</protein>
<name>A0A0N8W004_9CORY</name>
<sequence length="335" mass="35936">MTSVDFGSYYFLVDLIHITFLVGLVVSYLYFRSRQISVGGSLTVGYLAASLYMPWNVIFTVAVSVVAWLLIKYVILKVWLPRPRQIFAIGLFVGVLCGALWVIGSEYLFGAQVHGMEFALIGVIVPGMLCNSLVKQGPRRTLIPLAWMVPLAGLIGLAITWLTSVVLPLSFSSALFEQIARSEPKFFGIAAASVLCAILIQDGFLKNLKLRTGGYITAGLLVASSIHPRYIAVLAASAVVVWAIYSLYARRVPLFGKDRFIVLCALSILTVIALEALVVALTGHRVGGAENIVFCILPAIVANDLVQHGWKRTGGGLALAVVVCAAIAAPVAALS</sequence>
<accession>A0A0N8W004</accession>